<evidence type="ECO:0000256" key="1">
    <source>
        <dbReference type="SAM" id="Phobius"/>
    </source>
</evidence>
<organism evidence="2 3">
    <name type="scientific">Leifsonia naganoensis</name>
    <dbReference type="NCBI Taxonomy" id="150025"/>
    <lineage>
        <taxon>Bacteria</taxon>
        <taxon>Bacillati</taxon>
        <taxon>Actinomycetota</taxon>
        <taxon>Actinomycetes</taxon>
        <taxon>Micrococcales</taxon>
        <taxon>Microbacteriaceae</taxon>
        <taxon>Leifsonia</taxon>
    </lineage>
</organism>
<dbReference type="EMBL" id="JACCHJ010000001">
    <property type="protein sequence ID" value="NYK10437.1"/>
    <property type="molecule type" value="Genomic_DNA"/>
</dbReference>
<evidence type="ECO:0000313" key="3">
    <source>
        <dbReference type="Proteomes" id="UP000521075"/>
    </source>
</evidence>
<keyword evidence="1" id="KW-0472">Membrane</keyword>
<dbReference type="RefSeq" id="WP_179701172.1">
    <property type="nucleotide sequence ID" value="NZ_BAAAHA010000006.1"/>
</dbReference>
<evidence type="ECO:0000313" key="2">
    <source>
        <dbReference type="EMBL" id="NYK10437.1"/>
    </source>
</evidence>
<accession>A0A853DQ97</accession>
<dbReference type="AlphaFoldDB" id="A0A853DQ97"/>
<gene>
    <name evidence="2" type="ORF">HNR14_002318</name>
</gene>
<keyword evidence="1" id="KW-1133">Transmembrane helix</keyword>
<protein>
    <submittedName>
        <fullName evidence="2">Uncharacterized protein</fullName>
    </submittedName>
</protein>
<keyword evidence="1" id="KW-0812">Transmembrane</keyword>
<reference evidence="2 3" key="1">
    <citation type="submission" date="2020-07" db="EMBL/GenBank/DDBJ databases">
        <title>Sequencing the genomes of 1000 actinobacteria strains.</title>
        <authorList>
            <person name="Klenk H.-P."/>
        </authorList>
    </citation>
    <scope>NUCLEOTIDE SEQUENCE [LARGE SCALE GENOMIC DNA]</scope>
    <source>
        <strain evidence="2 3">DSM 15166</strain>
    </source>
</reference>
<name>A0A853DQ97_9MICO</name>
<keyword evidence="3" id="KW-1185">Reference proteome</keyword>
<feature type="transmembrane region" description="Helical" evidence="1">
    <location>
        <begin position="20"/>
        <end position="45"/>
    </location>
</feature>
<dbReference type="Proteomes" id="UP000521075">
    <property type="component" value="Unassembled WGS sequence"/>
</dbReference>
<comment type="caution">
    <text evidence="2">The sequence shown here is derived from an EMBL/GenBank/DDBJ whole genome shotgun (WGS) entry which is preliminary data.</text>
</comment>
<sequence>MAGTKSAKRESLYSVMSVGVMLLGALIVPAMLFPILMAVALVNVVRHAVLVRRGSDSLFVLVLMGFNGLLFTVSAVLVLFVLPL</sequence>
<proteinExistence type="predicted"/>
<feature type="transmembrane region" description="Helical" evidence="1">
    <location>
        <begin position="57"/>
        <end position="82"/>
    </location>
</feature>